<evidence type="ECO:0000259" key="4">
    <source>
        <dbReference type="Pfam" id="PF04082"/>
    </source>
</evidence>
<dbReference type="GO" id="GO:0008270">
    <property type="term" value="F:zinc ion binding"/>
    <property type="evidence" value="ECO:0007669"/>
    <property type="project" value="InterPro"/>
</dbReference>
<dbReference type="EMBL" id="PUHQ01000010">
    <property type="protein sequence ID" value="KAG0665187.1"/>
    <property type="molecule type" value="Genomic_DNA"/>
</dbReference>
<dbReference type="OrthoDB" id="3364175at2759"/>
<dbReference type="Proteomes" id="UP000777482">
    <property type="component" value="Unassembled WGS sequence"/>
</dbReference>
<dbReference type="InterPro" id="IPR001138">
    <property type="entry name" value="Zn2Cys6_DnaBD"/>
</dbReference>
<feature type="region of interest" description="Disordered" evidence="3">
    <location>
        <begin position="768"/>
        <end position="805"/>
    </location>
</feature>
<feature type="region of interest" description="Disordered" evidence="3">
    <location>
        <begin position="200"/>
        <end position="221"/>
    </location>
</feature>
<evidence type="ECO:0000313" key="5">
    <source>
        <dbReference type="EMBL" id="KAG0665187.1"/>
    </source>
</evidence>
<dbReference type="GO" id="GO:0006351">
    <property type="term" value="P:DNA-templated transcription"/>
    <property type="evidence" value="ECO:0007669"/>
    <property type="project" value="InterPro"/>
</dbReference>
<dbReference type="PANTHER" id="PTHR31001">
    <property type="entry name" value="UNCHARACTERIZED TRANSCRIPTIONAL REGULATORY PROTEIN"/>
    <property type="match status" value="1"/>
</dbReference>
<feature type="region of interest" description="Disordered" evidence="3">
    <location>
        <begin position="245"/>
        <end position="289"/>
    </location>
</feature>
<dbReference type="CDD" id="cd00067">
    <property type="entry name" value="GAL4"/>
    <property type="match status" value="1"/>
</dbReference>
<dbReference type="CDD" id="cd12148">
    <property type="entry name" value="fungal_TF_MHR"/>
    <property type="match status" value="1"/>
</dbReference>
<accession>A0A9P6W6H9</accession>
<feature type="compositionally biased region" description="Basic residues" evidence="3">
    <location>
        <begin position="68"/>
        <end position="78"/>
    </location>
</feature>
<feature type="compositionally biased region" description="Low complexity" evidence="3">
    <location>
        <begin position="29"/>
        <end position="44"/>
    </location>
</feature>
<dbReference type="GO" id="GO:0003677">
    <property type="term" value="F:DNA binding"/>
    <property type="evidence" value="ECO:0007669"/>
    <property type="project" value="InterPro"/>
</dbReference>
<feature type="compositionally biased region" description="Basic and acidic residues" evidence="3">
    <location>
        <begin position="245"/>
        <end position="258"/>
    </location>
</feature>
<proteinExistence type="predicted"/>
<feature type="region of interest" description="Disordered" evidence="3">
    <location>
        <begin position="29"/>
        <end position="78"/>
    </location>
</feature>
<evidence type="ECO:0000256" key="3">
    <source>
        <dbReference type="SAM" id="MobiDB-lite"/>
    </source>
</evidence>
<gene>
    <name evidence="5" type="ORF">C6P46_000284</name>
</gene>
<keyword evidence="2" id="KW-0539">Nucleus</keyword>
<dbReference type="AlphaFoldDB" id="A0A9P6W6H9"/>
<reference evidence="5 6" key="1">
    <citation type="submission" date="2020-11" db="EMBL/GenBank/DDBJ databases">
        <title>Kefir isolates.</title>
        <authorList>
            <person name="Marcisauskas S."/>
            <person name="Kim Y."/>
            <person name="Blasche S."/>
        </authorList>
    </citation>
    <scope>NUCLEOTIDE SEQUENCE [LARGE SCALE GENOMIC DNA]</scope>
    <source>
        <strain evidence="5 6">KR</strain>
    </source>
</reference>
<comment type="subcellular location">
    <subcellularLocation>
        <location evidence="1">Nucleus</location>
    </subcellularLocation>
</comment>
<name>A0A9P6W6H9_RHOMI</name>
<feature type="compositionally biased region" description="Low complexity" evidence="3">
    <location>
        <begin position="268"/>
        <end position="289"/>
    </location>
</feature>
<keyword evidence="6" id="KW-1185">Reference proteome</keyword>
<feature type="compositionally biased region" description="Low complexity" evidence="3">
    <location>
        <begin position="781"/>
        <end position="790"/>
    </location>
</feature>
<feature type="compositionally biased region" description="Pro residues" evidence="3">
    <location>
        <begin position="791"/>
        <end position="804"/>
    </location>
</feature>
<dbReference type="GO" id="GO:0000981">
    <property type="term" value="F:DNA-binding transcription factor activity, RNA polymerase II-specific"/>
    <property type="evidence" value="ECO:0007669"/>
    <property type="project" value="InterPro"/>
</dbReference>
<dbReference type="GO" id="GO:0005634">
    <property type="term" value="C:nucleus"/>
    <property type="evidence" value="ECO:0007669"/>
    <property type="project" value="UniProtKB-SubCell"/>
</dbReference>
<comment type="caution">
    <text evidence="5">The sequence shown here is derived from an EMBL/GenBank/DDBJ whole genome shotgun (WGS) entry which is preliminary data.</text>
</comment>
<protein>
    <recommendedName>
        <fullName evidence="4">Xylanolytic transcriptional activator regulatory domain-containing protein</fullName>
    </recommendedName>
</protein>
<feature type="compositionally biased region" description="Polar residues" evidence="3">
    <location>
        <begin position="201"/>
        <end position="221"/>
    </location>
</feature>
<dbReference type="PANTHER" id="PTHR31001:SF90">
    <property type="entry name" value="CENTROMERE DNA-BINDING PROTEIN COMPLEX CBF3 SUBUNIT B"/>
    <property type="match status" value="1"/>
</dbReference>
<organism evidence="5 6">
    <name type="scientific">Rhodotorula mucilaginosa</name>
    <name type="common">Yeast</name>
    <name type="synonym">Rhodotorula rubra</name>
    <dbReference type="NCBI Taxonomy" id="5537"/>
    <lineage>
        <taxon>Eukaryota</taxon>
        <taxon>Fungi</taxon>
        <taxon>Dikarya</taxon>
        <taxon>Basidiomycota</taxon>
        <taxon>Pucciniomycotina</taxon>
        <taxon>Microbotryomycetes</taxon>
        <taxon>Sporidiobolales</taxon>
        <taxon>Sporidiobolaceae</taxon>
        <taxon>Rhodotorula</taxon>
    </lineage>
</organism>
<feature type="domain" description="Xylanolytic transcriptional activator regulatory" evidence="4">
    <location>
        <begin position="308"/>
        <end position="543"/>
    </location>
</feature>
<dbReference type="InterPro" id="IPR050613">
    <property type="entry name" value="Sec_Metabolite_Reg"/>
</dbReference>
<dbReference type="Pfam" id="PF04082">
    <property type="entry name" value="Fungal_trans"/>
    <property type="match status" value="1"/>
</dbReference>
<dbReference type="InterPro" id="IPR007219">
    <property type="entry name" value="XnlR_reg_dom"/>
</dbReference>
<evidence type="ECO:0000313" key="6">
    <source>
        <dbReference type="Proteomes" id="UP000777482"/>
    </source>
</evidence>
<sequence>MPPKGRAAASQAAGSSQVDISVAAVLSAASTPVASTSTSQQPQAGSDEGTPIDSGDADKPSTAGPDRPKKKSQRPSWRKIRCNRVVPGCDQCIRRNKVHLCRLEQDDVAGFVPAGGTAPLSALTTACGPPRLATQGEYEAISRSIDVVRQRLYHLERVMRSFVPQPDALDEDGNPMWGVDLNRLRQNDVPAVLPVPSVAANHSSASHTPGSGIHSVQQPRQNEVEAAVTLEFLALGRDTKETHFSRAEIVRPAEERSSAGDSTEEAADSISADPPSPSRQQQQQLGPLPDDQASRAFLEHSLDYVLWQHGCVHSTSFRQQCDEFYAWGDDRFAKVNQAWLALYYAMLTVSVKHMSPTEAEKHGLSLSGQRSLAKRYFDAAVDALHRSHFLLKHSIYAVQAINIFAVSCQDIGPSDLIATLLASGLRIAQHLNLHRFGSDEEWDAKRRQNGVDPSSPQGVKGLIERELRKRVWYGLVTEDWISSHGRRAYSVSPAHFTTPLPLNCTDEDLSAGRMVDRPPDEPTVASKTILLFKVSDCLRRFFENVRDEPSYAHCLEADRSLRSIILDGPVYLKADMSGLEGYPAWTSMFRSYWVISISHKLLVVHRMFSAPSNGTESHAYSRRVVIEAARSIIQQLARSPRPIPWHTMSAATTIMLDIFQSPTDPDVPNKRAEVEQALEILQQLAPGSHIAARGVRLLSTLLGEEAKHRAALGSSPHTSGSADSPAPARRNENDFGHVAKRARTSVGKNETTTKIPALSPTLAATRAPFFQPTLPPPPPSSSSSPTLALPPLMPAPASAPPGPAAPLSQEALEALFQGLGGGLAQSVPHEPPLAFAFPSNGDAVYGLHQEEPLDLWTLLGAGPMAGDDFALPVFEGHGTLDGMQATATGEWPVWSAGVGAG</sequence>
<evidence type="ECO:0000256" key="2">
    <source>
        <dbReference type="ARBA" id="ARBA00023242"/>
    </source>
</evidence>
<feature type="region of interest" description="Disordered" evidence="3">
    <location>
        <begin position="708"/>
        <end position="753"/>
    </location>
</feature>
<evidence type="ECO:0000256" key="1">
    <source>
        <dbReference type="ARBA" id="ARBA00004123"/>
    </source>
</evidence>